<dbReference type="Proteomes" id="UP001238334">
    <property type="component" value="Chromosome"/>
</dbReference>
<sequence>MDRPAGYGHTGRTLSNQVQPVHIRLEKFDHHQGQHRYCVLSLYQTLFGDWCVERVAGPLGAAGGQQKRLYLGSYAEALSTVEAHRDRQVKRGFVPIPVQLGLL</sequence>
<evidence type="ECO:0000259" key="1">
    <source>
        <dbReference type="Pfam" id="PF05406"/>
    </source>
</evidence>
<reference evidence="2 3" key="1">
    <citation type="submission" date="2023-06" db="EMBL/GenBank/DDBJ databases">
        <title>Parasedimentitalea psychrophila sp. nov., a psychrophilic bacterium isolated from deep-sea sediment.</title>
        <authorList>
            <person name="Li A."/>
        </authorList>
    </citation>
    <scope>NUCLEOTIDE SEQUENCE [LARGE SCALE GENOMIC DNA]</scope>
    <source>
        <strain evidence="2 3">QS115</strain>
    </source>
</reference>
<name>A0A9Y2P703_9RHOB</name>
<feature type="domain" description="WGR" evidence="1">
    <location>
        <begin position="23"/>
        <end position="95"/>
    </location>
</feature>
<dbReference type="SUPFAM" id="SSF142921">
    <property type="entry name" value="WGR domain-like"/>
    <property type="match status" value="1"/>
</dbReference>
<protein>
    <submittedName>
        <fullName evidence="2">WGR domain-containing protein</fullName>
    </submittedName>
</protein>
<dbReference type="Pfam" id="PF05406">
    <property type="entry name" value="WGR"/>
    <property type="match status" value="1"/>
</dbReference>
<dbReference type="EMBL" id="CP127247">
    <property type="protein sequence ID" value="WIY25548.1"/>
    <property type="molecule type" value="Genomic_DNA"/>
</dbReference>
<evidence type="ECO:0000313" key="2">
    <source>
        <dbReference type="EMBL" id="WIY25548.1"/>
    </source>
</evidence>
<dbReference type="InterPro" id="IPR008893">
    <property type="entry name" value="WGR_domain"/>
</dbReference>
<dbReference type="KEGG" id="ppso:QPJ95_00905"/>
<organism evidence="2 3">
    <name type="scientific">Parasedimentitalea psychrophila</name>
    <dbReference type="NCBI Taxonomy" id="2997337"/>
    <lineage>
        <taxon>Bacteria</taxon>
        <taxon>Pseudomonadati</taxon>
        <taxon>Pseudomonadota</taxon>
        <taxon>Alphaproteobacteria</taxon>
        <taxon>Rhodobacterales</taxon>
        <taxon>Paracoccaceae</taxon>
        <taxon>Parasedimentitalea</taxon>
    </lineage>
</organism>
<accession>A0A9Y2P703</accession>
<dbReference type="CDD" id="cd07996">
    <property type="entry name" value="WGR_MMR_like"/>
    <property type="match status" value="1"/>
</dbReference>
<dbReference type="InterPro" id="IPR036930">
    <property type="entry name" value="WGR_dom_sf"/>
</dbReference>
<dbReference type="AlphaFoldDB" id="A0A9Y2P703"/>
<proteinExistence type="predicted"/>
<keyword evidence="3" id="KW-1185">Reference proteome</keyword>
<dbReference type="RefSeq" id="WP_286018227.1">
    <property type="nucleotide sequence ID" value="NZ_CP127247.1"/>
</dbReference>
<dbReference type="InterPro" id="IPR049809">
    <property type="entry name" value="YehF/YfeS-like_WGR"/>
</dbReference>
<gene>
    <name evidence="2" type="ORF">QPJ95_00905</name>
</gene>
<evidence type="ECO:0000313" key="3">
    <source>
        <dbReference type="Proteomes" id="UP001238334"/>
    </source>
</evidence>